<organism evidence="1 2">
    <name type="scientific">Paenibacillus etheri</name>
    <dbReference type="NCBI Taxonomy" id="1306852"/>
    <lineage>
        <taxon>Bacteria</taxon>
        <taxon>Bacillati</taxon>
        <taxon>Bacillota</taxon>
        <taxon>Bacilli</taxon>
        <taxon>Bacillales</taxon>
        <taxon>Paenibacillaceae</taxon>
        <taxon>Paenibacillus</taxon>
    </lineage>
</organism>
<proteinExistence type="predicted"/>
<dbReference type="OrthoDB" id="2570357at2"/>
<gene>
    <name evidence="1" type="ORF">UQ64_13190</name>
</gene>
<dbReference type="RefSeq" id="WP_060623329.1">
    <property type="nucleotide sequence ID" value="NZ_LCZJ02000019.1"/>
</dbReference>
<evidence type="ECO:0000313" key="1">
    <source>
        <dbReference type="EMBL" id="KTD86430.1"/>
    </source>
</evidence>
<accession>A0A0W1AYM6</accession>
<name>A0A0W1AYM6_9BACL</name>
<evidence type="ECO:0000313" key="2">
    <source>
        <dbReference type="Proteomes" id="UP000054709"/>
    </source>
</evidence>
<sequence length="222" mass="25205">MNDNGLTDLTDFLFPDGIEGQVVMDQLHKGSNAERICRLKYKEKEKMKDLCLQIHKDRILVICNSKPESLPYELKDESETESFCLQLFECVNVKELYNHGIPALLMSKRKFEELKRSSCSSTLQMLSDCLAAETGDDVHSIQLARVMKCFMAEGELRLCTSSESGWIFQKARFMGDHSSGWLLRMSSDPSKDWLIALPITKAQLCGSVTKWVLHASSFLTPQ</sequence>
<protein>
    <submittedName>
        <fullName evidence="1">Uncharacterized protein</fullName>
    </submittedName>
</protein>
<reference evidence="1 2" key="1">
    <citation type="journal article" date="2015" name="Int. Biodeterior. Biodegradation">
        <title>Physiological and genetic screening methods for the isolation of methyl tert-butyl ether-degrading bacteria for bioremediation purposes.</title>
        <authorList>
            <person name="Guisado I.M."/>
            <person name="Purswani J."/>
            <person name="Gonzalez Lopez J."/>
            <person name="Pozo C."/>
        </authorList>
    </citation>
    <scope>NUCLEOTIDE SEQUENCE [LARGE SCALE GENOMIC DNA]</scope>
    <source>
        <strain evidence="1 2">SH7</strain>
    </source>
</reference>
<dbReference type="EMBL" id="LCZJ02000019">
    <property type="protein sequence ID" value="KTD86430.1"/>
    <property type="molecule type" value="Genomic_DNA"/>
</dbReference>
<dbReference type="AlphaFoldDB" id="A0A0W1AYM6"/>
<keyword evidence="2" id="KW-1185">Reference proteome</keyword>
<dbReference type="Proteomes" id="UP000054709">
    <property type="component" value="Unassembled WGS sequence"/>
</dbReference>
<comment type="caution">
    <text evidence="1">The sequence shown here is derived from an EMBL/GenBank/DDBJ whole genome shotgun (WGS) entry which is preliminary data.</text>
</comment>